<feature type="chain" id="PRO_5044892694" evidence="2">
    <location>
        <begin position="20"/>
        <end position="273"/>
    </location>
</feature>
<keyword evidence="1" id="KW-0193">Cuticle</keyword>
<keyword evidence="4" id="KW-1185">Reference proteome</keyword>
<protein>
    <submittedName>
        <fullName evidence="3">Uncharacterized protein</fullName>
    </submittedName>
</protein>
<name>A0ABD2WXQ7_9HYME</name>
<comment type="caution">
    <text evidence="3">The sequence shown here is derived from an EMBL/GenBank/DDBJ whole genome shotgun (WGS) entry which is preliminary data.</text>
</comment>
<organism evidence="3 4">
    <name type="scientific">Trichogramma kaykai</name>
    <dbReference type="NCBI Taxonomy" id="54128"/>
    <lineage>
        <taxon>Eukaryota</taxon>
        <taxon>Metazoa</taxon>
        <taxon>Ecdysozoa</taxon>
        <taxon>Arthropoda</taxon>
        <taxon>Hexapoda</taxon>
        <taxon>Insecta</taxon>
        <taxon>Pterygota</taxon>
        <taxon>Neoptera</taxon>
        <taxon>Endopterygota</taxon>
        <taxon>Hymenoptera</taxon>
        <taxon>Apocrita</taxon>
        <taxon>Proctotrupomorpha</taxon>
        <taxon>Chalcidoidea</taxon>
        <taxon>Trichogrammatidae</taxon>
        <taxon>Trichogramma</taxon>
    </lineage>
</organism>
<dbReference type="InterPro" id="IPR000618">
    <property type="entry name" value="Insect_cuticle"/>
</dbReference>
<evidence type="ECO:0000313" key="3">
    <source>
        <dbReference type="EMBL" id="KAL3397757.1"/>
    </source>
</evidence>
<dbReference type="AlphaFoldDB" id="A0ABD2WXQ7"/>
<evidence type="ECO:0000256" key="1">
    <source>
        <dbReference type="PROSITE-ProRule" id="PRU00497"/>
    </source>
</evidence>
<reference evidence="3 4" key="1">
    <citation type="journal article" date="2024" name="bioRxiv">
        <title>A reference genome for Trichogramma kaykai: A tiny desert-dwelling parasitoid wasp with competing sex-ratio distorters.</title>
        <authorList>
            <person name="Culotta J."/>
            <person name="Lindsey A.R."/>
        </authorList>
    </citation>
    <scope>NUCLEOTIDE SEQUENCE [LARGE SCALE GENOMIC DNA]</scope>
    <source>
        <strain evidence="3 4">KSX58</strain>
    </source>
</reference>
<feature type="signal peptide" evidence="2">
    <location>
        <begin position="1"/>
        <end position="19"/>
    </location>
</feature>
<keyword evidence="2" id="KW-0732">Signal</keyword>
<accession>A0ABD2WXQ7</accession>
<gene>
    <name evidence="3" type="ORF">TKK_008509</name>
</gene>
<dbReference type="EMBL" id="JBJJXI010000061">
    <property type="protein sequence ID" value="KAL3397757.1"/>
    <property type="molecule type" value="Genomic_DNA"/>
</dbReference>
<sequence>MYHFKSVLLFFVLVNVCNSQQNTQNLTENEIRPYEFTFNIADFQHRSEKRDDDGLISGEYGFITADGIYHETAYTTNKEGDFIVTKMKHRKVLSLKDAVDIYKDKPEQAKILIESMKRPCVDCETGELDRQESASFIKVETTPQPPRKNDVRFEKRFEQVTKEMIKILNKKLEDTLKGNAESLYTLKDSQKLPGYYNRLGKELNAPNKNATYEPFLKKWPMICSINSILPVLHIVTGKMVFEMVEKMNENSQKNLSTTEKVPYKGYYFNWLGK</sequence>
<dbReference type="Pfam" id="PF00379">
    <property type="entry name" value="Chitin_bind_4"/>
    <property type="match status" value="1"/>
</dbReference>
<dbReference type="GO" id="GO:0042302">
    <property type="term" value="F:structural constituent of cuticle"/>
    <property type="evidence" value="ECO:0007669"/>
    <property type="project" value="UniProtKB-UniRule"/>
</dbReference>
<dbReference type="PROSITE" id="PS51155">
    <property type="entry name" value="CHIT_BIND_RR_2"/>
    <property type="match status" value="1"/>
</dbReference>
<proteinExistence type="predicted"/>
<evidence type="ECO:0000256" key="2">
    <source>
        <dbReference type="SAM" id="SignalP"/>
    </source>
</evidence>
<dbReference type="Proteomes" id="UP001627154">
    <property type="component" value="Unassembled WGS sequence"/>
</dbReference>
<evidence type="ECO:0000313" key="4">
    <source>
        <dbReference type="Proteomes" id="UP001627154"/>
    </source>
</evidence>